<protein>
    <recommendedName>
        <fullName evidence="3">K Homology domain-containing protein</fullName>
    </recommendedName>
</protein>
<feature type="region of interest" description="Disordered" evidence="2">
    <location>
        <begin position="1"/>
        <end position="37"/>
    </location>
</feature>
<gene>
    <name evidence="4" type="ORF">ASIM_LOCUS17196</name>
</gene>
<dbReference type="SUPFAM" id="SSF54791">
    <property type="entry name" value="Eukaryotic type KH-domain (KH-domain type I)"/>
    <property type="match status" value="2"/>
</dbReference>
<keyword evidence="5" id="KW-1185">Reference proteome</keyword>
<dbReference type="SMART" id="SM00322">
    <property type="entry name" value="KH"/>
    <property type="match status" value="2"/>
</dbReference>
<dbReference type="InterPro" id="IPR004088">
    <property type="entry name" value="KH_dom_type_1"/>
</dbReference>
<dbReference type="Pfam" id="PF10469">
    <property type="entry name" value="AKAP7_NLS"/>
    <property type="match status" value="1"/>
</dbReference>
<feature type="domain" description="K Homology" evidence="3">
    <location>
        <begin position="392"/>
        <end position="458"/>
    </location>
</feature>
<dbReference type="GO" id="GO:0003723">
    <property type="term" value="F:RNA binding"/>
    <property type="evidence" value="ECO:0007669"/>
    <property type="project" value="UniProtKB-UniRule"/>
</dbReference>
<evidence type="ECO:0000256" key="2">
    <source>
        <dbReference type="SAM" id="MobiDB-lite"/>
    </source>
</evidence>
<dbReference type="PANTHER" id="PTHR13360:SF1">
    <property type="entry name" value="ACTIVATING SIGNAL COINTEGRATOR 1 COMPLEX SUBUNIT 1"/>
    <property type="match status" value="1"/>
</dbReference>
<name>A0A3P6RH51_ANISI</name>
<dbReference type="InterPro" id="IPR009210">
    <property type="entry name" value="ASCC1"/>
</dbReference>
<sequence length="478" mass="54412">MRGGDTVDLYGDDDGTDNCVVDDNGSEDQFDVNNEGNSATYENIESALLTSDQHESSIESDTGVSHEILTDDNHLQLSDSNDTASNYDGSTKNEIKFDTSSRKWSTRMIIPREMIRFIVGVKGSTKRKLENETDCRIVLPDQKSKTQQSIGIISTKSEESVSRCIDRIQLLIMNKRERSAYTHFIAIPLNSTEIQQSFNQFIDLIHNDEQLPNTCRELSVFQAPIKLHITVVMLSLLDKNEIVEATNTLRKHANKCVEEMIRGEGIEVEMRGLEFMNDDPSRVRVLFAKIHSERLQQLVDAIADGFGEVGLAPRRQDRVKIHCTLMNTRYAIEKGIKDNDTMDVRMLMEKYGEFYFGHVTLSEVISKFLLLSSPSGSDMPQVGVIKFNDITKKWSTCVEMPKEMRCFVIGKKGQMKRKLEEETECRLVLPPKKKKLCPISWLFAISSHLIESLHDEHFSMCTLQSRDDFCNCRIGIKS</sequence>
<dbReference type="InterPro" id="IPR019510">
    <property type="entry name" value="AKAP7-like_phosphoesterase"/>
</dbReference>
<dbReference type="CDD" id="cd00105">
    <property type="entry name" value="KH-I"/>
    <property type="match status" value="1"/>
</dbReference>
<dbReference type="AlphaFoldDB" id="A0A3P6RH51"/>
<evidence type="ECO:0000259" key="3">
    <source>
        <dbReference type="SMART" id="SM00322"/>
    </source>
</evidence>
<dbReference type="EMBL" id="UYRR01033848">
    <property type="protein sequence ID" value="VDK59749.1"/>
    <property type="molecule type" value="Genomic_DNA"/>
</dbReference>
<dbReference type="InterPro" id="IPR036612">
    <property type="entry name" value="KH_dom_type_1_sf"/>
</dbReference>
<dbReference type="Gene3D" id="3.90.1140.10">
    <property type="entry name" value="Cyclic phosphodiesterase"/>
    <property type="match status" value="1"/>
</dbReference>
<reference evidence="4 5" key="1">
    <citation type="submission" date="2018-11" db="EMBL/GenBank/DDBJ databases">
        <authorList>
            <consortium name="Pathogen Informatics"/>
        </authorList>
    </citation>
    <scope>NUCLEOTIDE SEQUENCE [LARGE SCALE GENOMIC DNA]</scope>
</reference>
<evidence type="ECO:0000313" key="4">
    <source>
        <dbReference type="EMBL" id="VDK59749.1"/>
    </source>
</evidence>
<dbReference type="PANTHER" id="PTHR13360">
    <property type="entry name" value="ACTIVATING SIGNAL COINTEGRATOR 1 COMPLEX SUBUNIT 1"/>
    <property type="match status" value="1"/>
</dbReference>
<organism evidence="4 5">
    <name type="scientific">Anisakis simplex</name>
    <name type="common">Herring worm</name>
    <dbReference type="NCBI Taxonomy" id="6269"/>
    <lineage>
        <taxon>Eukaryota</taxon>
        <taxon>Metazoa</taxon>
        <taxon>Ecdysozoa</taxon>
        <taxon>Nematoda</taxon>
        <taxon>Chromadorea</taxon>
        <taxon>Rhabditida</taxon>
        <taxon>Spirurina</taxon>
        <taxon>Ascaridomorpha</taxon>
        <taxon>Ascaridoidea</taxon>
        <taxon>Anisakidae</taxon>
        <taxon>Anisakis</taxon>
        <taxon>Anisakis simplex complex</taxon>
    </lineage>
</organism>
<dbReference type="InterPro" id="IPR004087">
    <property type="entry name" value="KH_dom"/>
</dbReference>
<evidence type="ECO:0000313" key="5">
    <source>
        <dbReference type="Proteomes" id="UP000267096"/>
    </source>
</evidence>
<accession>A0A3P6RH51</accession>
<dbReference type="Pfam" id="PF00013">
    <property type="entry name" value="KH_1"/>
    <property type="match status" value="2"/>
</dbReference>
<dbReference type="PROSITE" id="PS50084">
    <property type="entry name" value="KH_TYPE_1"/>
    <property type="match status" value="1"/>
</dbReference>
<dbReference type="InterPro" id="IPR009097">
    <property type="entry name" value="Cyclic_Pdiesterase"/>
</dbReference>
<dbReference type="Gene3D" id="3.30.1370.10">
    <property type="entry name" value="K Homology domain, type 1"/>
    <property type="match status" value="1"/>
</dbReference>
<dbReference type="GO" id="GO:0006355">
    <property type="term" value="P:regulation of DNA-templated transcription"/>
    <property type="evidence" value="ECO:0007669"/>
    <property type="project" value="TreeGrafter"/>
</dbReference>
<feature type="domain" description="K Homology" evidence="3">
    <location>
        <begin position="102"/>
        <end position="173"/>
    </location>
</feature>
<dbReference type="GO" id="GO:0005634">
    <property type="term" value="C:nucleus"/>
    <property type="evidence" value="ECO:0007669"/>
    <property type="project" value="TreeGrafter"/>
</dbReference>
<keyword evidence="1" id="KW-0694">RNA-binding</keyword>
<proteinExistence type="predicted"/>
<dbReference type="SUPFAM" id="SSF55144">
    <property type="entry name" value="LigT-like"/>
    <property type="match status" value="1"/>
</dbReference>
<dbReference type="OrthoDB" id="277832at2759"/>
<dbReference type="GO" id="GO:0006307">
    <property type="term" value="P:DNA alkylation repair"/>
    <property type="evidence" value="ECO:0007669"/>
    <property type="project" value="InterPro"/>
</dbReference>
<evidence type="ECO:0000256" key="1">
    <source>
        <dbReference type="PROSITE-ProRule" id="PRU00117"/>
    </source>
</evidence>
<dbReference type="Proteomes" id="UP000267096">
    <property type="component" value="Unassembled WGS sequence"/>
</dbReference>